<organism evidence="9 10">
    <name type="scientific">Perkinsus olseni</name>
    <name type="common">Perkinsus atlanticus</name>
    <dbReference type="NCBI Taxonomy" id="32597"/>
    <lineage>
        <taxon>Eukaryota</taxon>
        <taxon>Sar</taxon>
        <taxon>Alveolata</taxon>
        <taxon>Perkinsozoa</taxon>
        <taxon>Perkinsea</taxon>
        <taxon>Perkinsida</taxon>
        <taxon>Perkinsidae</taxon>
        <taxon>Perkinsus</taxon>
    </lineage>
</organism>
<protein>
    <recommendedName>
        <fullName evidence="8">Cation efflux protein transmembrane domain-containing protein</fullName>
    </recommendedName>
</protein>
<evidence type="ECO:0000313" key="10">
    <source>
        <dbReference type="Proteomes" id="UP000574390"/>
    </source>
</evidence>
<dbReference type="PANTHER" id="PTHR11562">
    <property type="entry name" value="CATION EFFLUX PROTEIN/ ZINC TRANSPORTER"/>
    <property type="match status" value="1"/>
</dbReference>
<comment type="caution">
    <text evidence="9">The sequence shown here is derived from an EMBL/GenBank/DDBJ whole genome shotgun (WGS) entry which is preliminary data.</text>
</comment>
<dbReference type="Gene3D" id="1.20.1510.10">
    <property type="entry name" value="Cation efflux protein transmembrane domain"/>
    <property type="match status" value="1"/>
</dbReference>
<evidence type="ECO:0000256" key="5">
    <source>
        <dbReference type="ARBA" id="ARBA00023136"/>
    </source>
</evidence>
<keyword evidence="3" id="KW-0864">Zinc transport</keyword>
<dbReference type="GO" id="GO:0005385">
    <property type="term" value="F:zinc ion transmembrane transporter activity"/>
    <property type="evidence" value="ECO:0007669"/>
    <property type="project" value="TreeGrafter"/>
</dbReference>
<name>A0A7J6UDY0_PEROL</name>
<feature type="non-terminal residue" evidence="9">
    <location>
        <position position="1"/>
    </location>
</feature>
<evidence type="ECO:0000256" key="6">
    <source>
        <dbReference type="SAM" id="MobiDB-lite"/>
    </source>
</evidence>
<keyword evidence="3" id="KW-0862">Zinc</keyword>
<dbReference type="InterPro" id="IPR027469">
    <property type="entry name" value="Cation_efflux_TMD_sf"/>
</dbReference>
<keyword evidence="3" id="KW-0813">Transport</keyword>
<dbReference type="AlphaFoldDB" id="A0A7J6UDY0"/>
<dbReference type="GO" id="GO:0005886">
    <property type="term" value="C:plasma membrane"/>
    <property type="evidence" value="ECO:0007669"/>
    <property type="project" value="TreeGrafter"/>
</dbReference>
<keyword evidence="5 7" id="KW-0472">Membrane</keyword>
<dbReference type="SUPFAM" id="SSF161111">
    <property type="entry name" value="Cation efflux protein transmembrane domain-like"/>
    <property type="match status" value="1"/>
</dbReference>
<gene>
    <name evidence="9" type="ORF">FOZ62_010243</name>
</gene>
<keyword evidence="4 7" id="KW-1133">Transmembrane helix</keyword>
<proteinExistence type="predicted"/>
<dbReference type="PANTHER" id="PTHR11562:SF17">
    <property type="entry name" value="RE54080P-RELATED"/>
    <property type="match status" value="1"/>
</dbReference>
<dbReference type="Proteomes" id="UP000574390">
    <property type="component" value="Unassembled WGS sequence"/>
</dbReference>
<dbReference type="InterPro" id="IPR002524">
    <property type="entry name" value="Cation_efflux"/>
</dbReference>
<evidence type="ECO:0000256" key="4">
    <source>
        <dbReference type="ARBA" id="ARBA00022989"/>
    </source>
</evidence>
<feature type="transmembrane region" description="Helical" evidence="7">
    <location>
        <begin position="120"/>
        <end position="140"/>
    </location>
</feature>
<dbReference type="NCBIfam" id="TIGR01297">
    <property type="entry name" value="CDF"/>
    <property type="match status" value="1"/>
</dbReference>
<dbReference type="InterPro" id="IPR058533">
    <property type="entry name" value="Cation_efflux_TM"/>
</dbReference>
<comment type="subcellular location">
    <subcellularLocation>
        <location evidence="1">Membrane</location>
        <topology evidence="1">Multi-pass membrane protein</topology>
    </subcellularLocation>
</comment>
<evidence type="ECO:0000256" key="3">
    <source>
        <dbReference type="ARBA" id="ARBA00022906"/>
    </source>
</evidence>
<keyword evidence="2 7" id="KW-0812">Transmembrane</keyword>
<dbReference type="Pfam" id="PF01545">
    <property type="entry name" value="Cation_efflux"/>
    <property type="match status" value="1"/>
</dbReference>
<feature type="region of interest" description="Disordered" evidence="6">
    <location>
        <begin position="146"/>
        <end position="183"/>
    </location>
</feature>
<accession>A0A7J6UDY0</accession>
<feature type="transmembrane region" description="Helical" evidence="7">
    <location>
        <begin position="198"/>
        <end position="221"/>
    </location>
</feature>
<keyword evidence="3" id="KW-0406">Ion transport</keyword>
<evidence type="ECO:0000256" key="1">
    <source>
        <dbReference type="ARBA" id="ARBA00004141"/>
    </source>
</evidence>
<evidence type="ECO:0000313" key="9">
    <source>
        <dbReference type="EMBL" id="KAF4755306.1"/>
    </source>
</evidence>
<evidence type="ECO:0000259" key="8">
    <source>
        <dbReference type="Pfam" id="PF01545"/>
    </source>
</evidence>
<feature type="domain" description="Cation efflux protein transmembrane" evidence="8">
    <location>
        <begin position="19"/>
        <end position="223"/>
    </location>
</feature>
<evidence type="ECO:0000256" key="7">
    <source>
        <dbReference type="SAM" id="Phobius"/>
    </source>
</evidence>
<feature type="transmembrane region" description="Helical" evidence="7">
    <location>
        <begin position="45"/>
        <end position="66"/>
    </location>
</feature>
<feature type="transmembrane region" description="Helical" evidence="7">
    <location>
        <begin position="20"/>
        <end position="39"/>
    </location>
</feature>
<dbReference type="EMBL" id="JABANM010000822">
    <property type="protein sequence ID" value="KAF4755306.1"/>
    <property type="molecule type" value="Genomic_DNA"/>
</dbReference>
<evidence type="ECO:0000256" key="2">
    <source>
        <dbReference type="ARBA" id="ARBA00022692"/>
    </source>
</evidence>
<reference evidence="9 10" key="1">
    <citation type="submission" date="2020-04" db="EMBL/GenBank/DDBJ databases">
        <title>Perkinsus olseni comparative genomics.</title>
        <authorList>
            <person name="Bogema D.R."/>
        </authorList>
    </citation>
    <scope>NUCLEOTIDE SEQUENCE [LARGE SCALE GENOMIC DNA]</scope>
    <source>
        <strain evidence="9">ATCC PRA-205</strain>
    </source>
</reference>
<dbReference type="InterPro" id="IPR050681">
    <property type="entry name" value="CDF/SLC30A"/>
</dbReference>
<feature type="transmembrane region" description="Helical" evidence="7">
    <location>
        <begin position="86"/>
        <end position="108"/>
    </location>
</feature>
<feature type="compositionally biased region" description="Basic and acidic residues" evidence="6">
    <location>
        <begin position="150"/>
        <end position="178"/>
    </location>
</feature>
<sequence>MSASRRHRDSTNRNIKIRLWIVIAIATAFMLGEVVGGIIAKSLAIIADAAHILSDISGLVVSLVAIKLSAREPNCRYTYGYWQAEVIGALLSIMIIWTTTIILFFEAIERFISPEDVDGVVMFSLGVAGLVVNAIMMLVLGHNHSHGHSHGHDDRVAEGDHSHAHGEDPTTEDPHSAVEEGAAPANHRRRRNLALDAAFIHVLGDLIQSVGVVIAAALIWWKPFD</sequence>